<dbReference type="RefSeq" id="XP_003869398.1">
    <property type="nucleotide sequence ID" value="XM_003869349.1"/>
</dbReference>
<dbReference type="Proteomes" id="UP000005018">
    <property type="component" value="Chromosome 4"/>
</dbReference>
<protein>
    <submittedName>
        <fullName evidence="1">Uncharacterized protein</fullName>
    </submittedName>
</protein>
<name>H8X615_CANO9</name>
<dbReference type="EMBL" id="HE681722">
    <property type="protein sequence ID" value="CCG23263.1"/>
    <property type="molecule type" value="Genomic_DNA"/>
</dbReference>
<dbReference type="AlphaFoldDB" id="H8X615"/>
<reference evidence="1 2" key="1">
    <citation type="journal article" date="2012" name="PLoS ONE">
        <title>Sequence and analysis of the genome of the pathogenic yeast Candida orthopsilosis.</title>
        <authorList>
            <person name="Riccombeni A."/>
            <person name="Vidanes G."/>
            <person name="Proux-Wera E."/>
            <person name="Wolfe K.H."/>
            <person name="Butler G."/>
        </authorList>
    </citation>
    <scope>NUCLEOTIDE SEQUENCE [LARGE SCALE GENOMIC DNA]</scope>
    <source>
        <strain evidence="1 2">Co 90-125</strain>
    </source>
</reference>
<sequence>MSQILTKMDCKKSQLPKNENFRVRRTLKLAGSKRQVVEIKRLPTLKNPVSKAKSQALSVRSSASIKTDLISSKSTVVDSPVKQEKSRVKDVSNFMEMATAPLSSPPIYVLISKQSSMFKKFRFLNSDFFIGPYKIIKLIKSELYNIEVGLSTSYNTIFPKSVLRQYTNIGYSQEAPRNTYMLKSFAKQSLISAIVGWNPHDKLIAMTFKCCHPLHCVVFELVEAALAIESVSSTLFTQLAIEFNDAWKKMQQNGDLSITSEMLN</sequence>
<dbReference type="HOGENOM" id="CLU_1053743_0_0_1"/>
<dbReference type="OrthoDB" id="4026296at2759"/>
<evidence type="ECO:0000313" key="1">
    <source>
        <dbReference type="EMBL" id="CCG23263.1"/>
    </source>
</evidence>
<keyword evidence="2" id="KW-1185">Reference proteome</keyword>
<accession>H8X615</accession>
<dbReference type="GeneID" id="14540363"/>
<gene>
    <name evidence="1" type="ORF">CORT_0D04230</name>
</gene>
<organism evidence="1 2">
    <name type="scientific">Candida orthopsilosis (strain 90-125)</name>
    <name type="common">Yeast</name>
    <dbReference type="NCBI Taxonomy" id="1136231"/>
    <lineage>
        <taxon>Eukaryota</taxon>
        <taxon>Fungi</taxon>
        <taxon>Dikarya</taxon>
        <taxon>Ascomycota</taxon>
        <taxon>Saccharomycotina</taxon>
        <taxon>Pichiomycetes</taxon>
        <taxon>Debaryomycetaceae</taxon>
        <taxon>Candida/Lodderomyces clade</taxon>
        <taxon>Candida</taxon>
    </lineage>
</organism>
<dbReference type="KEGG" id="cot:CORT_0D04230"/>
<proteinExistence type="predicted"/>
<evidence type="ECO:0000313" key="2">
    <source>
        <dbReference type="Proteomes" id="UP000005018"/>
    </source>
</evidence>